<comment type="similarity">
    <text evidence="3 11">Belongs to the PIGV family.</text>
</comment>
<dbReference type="AlphaFoldDB" id="A0A813WWP0"/>
<dbReference type="PANTHER" id="PTHR12468:SF2">
    <property type="entry name" value="GPI MANNOSYLTRANSFERASE 2"/>
    <property type="match status" value="1"/>
</dbReference>
<protein>
    <recommendedName>
        <fullName evidence="11">GPI mannosyltransferase 2</fullName>
        <ecNumber evidence="11">2.4.1.-</ecNumber>
    </recommendedName>
</protein>
<evidence type="ECO:0000256" key="9">
    <source>
        <dbReference type="ARBA" id="ARBA00022989"/>
    </source>
</evidence>
<dbReference type="OrthoDB" id="5236983at2759"/>
<feature type="domain" description="SprT-like" evidence="12">
    <location>
        <begin position="69"/>
        <end position="235"/>
    </location>
</feature>
<proteinExistence type="inferred from homology"/>
<feature type="transmembrane region" description="Helical" evidence="11">
    <location>
        <begin position="568"/>
        <end position="588"/>
    </location>
</feature>
<dbReference type="InterPro" id="IPR006640">
    <property type="entry name" value="SprT-like_domain"/>
</dbReference>
<keyword evidence="5 11" id="KW-0328">Glycosyltransferase</keyword>
<comment type="caution">
    <text evidence="11">Lacks conserved residue(s) required for the propagation of feature annotation.</text>
</comment>
<dbReference type="GO" id="GO:0004376">
    <property type="term" value="F:GPI mannosyltransferase activity"/>
    <property type="evidence" value="ECO:0007669"/>
    <property type="project" value="InterPro"/>
</dbReference>
<feature type="transmembrane region" description="Helical" evidence="11">
    <location>
        <begin position="480"/>
        <end position="504"/>
    </location>
</feature>
<dbReference type="PANTHER" id="PTHR12468">
    <property type="entry name" value="GPI MANNOSYLTRANSFERASE 2"/>
    <property type="match status" value="1"/>
</dbReference>
<dbReference type="InterPro" id="IPR007315">
    <property type="entry name" value="PIG-V/Gpi18"/>
</dbReference>
<sequence length="799" mass="93996">MPKIFTINDFDLFDNDNEQDDDYSLALQTQIQFDSTNSNEFQKSNIRIDAPLTSSNLNDPTWELIDPCPDIRAMFQEFDKLYFWNRLGSCIVEWSKRMTICAGIFYLREGGIIRLSEPLLQYRPRKDLVETLLHEMIHAYLYLTRNFKDRGEHGDEFKSHMNRINKLANTNITIYHSFHDEVKHARQHVWRCNGPCQKMPPFFGFVKRSMNRAPGKSDTWWAGHQAKCNGTFEKVSEPESYTKKLNEKKEKLENSQIVKKEKKLEKNTKTLDSFFSQKADESSQFSSQNLIVPKKRKIESNDDKPIKKLDSYFVKKEVKKEIEEDVIVLGDDNAKSTSKSSEVIVLDDVINDNNLIECPLCFKKFNYDLIDSHFVSNHLIEDHEADAFNPPKTTKSSLTEFLFNGFGNWDAKHFLHIAEHGYIYEHSSAFFPLYPLTINQLTNFFGNFLLNGVILNFIYFTISVIFLFKLTKITFLNDNVSLLTILFYVINPANIFFSSCYSESLYSMLTFSGLYFLYSNNELLSVISIFLSGLARSNGLVNFGYLAYFNLKLFFDSEKKFKNFLQTFFKLAFEFMFISSGFILYQLYLYVKFCDENNTNGQMRDEMIKYARDNGYKIFYDFPRSEWCFKKIPFSYSYVQSVYWNVGFLNYWNWKQIPNFVLAAPILCISINCIFDFLKGEKSEKFFNFLGLLEKRDLSQNYQKNVRLYPFVVHLGFLICSCLLFMHVQVSTRFICSSNPLIYWWIASRLSDKLKNKDLSLQLLWSKIIFDKKLKLIFYYFLTYSIIGTLLFSNFLPFT</sequence>
<evidence type="ECO:0000256" key="4">
    <source>
        <dbReference type="ARBA" id="ARBA00022502"/>
    </source>
</evidence>
<evidence type="ECO:0000313" key="13">
    <source>
        <dbReference type="EMBL" id="CAF0863187.1"/>
    </source>
</evidence>
<dbReference type="Pfam" id="PF04188">
    <property type="entry name" value="Mannosyl_trans2"/>
    <property type="match status" value="1"/>
</dbReference>
<dbReference type="GO" id="GO:0006506">
    <property type="term" value="P:GPI anchor biosynthetic process"/>
    <property type="evidence" value="ECO:0007669"/>
    <property type="project" value="UniProtKB-UniPathway"/>
</dbReference>
<feature type="transmembrane region" description="Helical" evidence="11">
    <location>
        <begin position="448"/>
        <end position="468"/>
    </location>
</feature>
<evidence type="ECO:0000256" key="8">
    <source>
        <dbReference type="ARBA" id="ARBA00022824"/>
    </source>
</evidence>
<keyword evidence="7 11" id="KW-0812">Transmembrane</keyword>
<evidence type="ECO:0000256" key="11">
    <source>
        <dbReference type="RuleBase" id="RU363112"/>
    </source>
</evidence>
<name>A0A813WWP0_9BILA</name>
<dbReference type="GO" id="GO:0005789">
    <property type="term" value="C:endoplasmic reticulum membrane"/>
    <property type="evidence" value="ECO:0007669"/>
    <property type="project" value="UniProtKB-SubCell"/>
</dbReference>
<keyword evidence="6 11" id="KW-0808">Transferase</keyword>
<comment type="pathway">
    <text evidence="2 11">Glycolipid biosynthesis; glycosylphosphatidylinositol-anchor biosynthesis.</text>
</comment>
<comment type="function">
    <text evidence="11">Mannosyltransferase involved in glycosylphosphatidylinositol-anchor biosynthesis.</text>
</comment>
<keyword evidence="8 11" id="KW-0256">Endoplasmic reticulum</keyword>
<dbReference type="InterPro" id="IPR055220">
    <property type="entry name" value="SPRTN_ZBD"/>
</dbReference>
<keyword evidence="4 11" id="KW-0337">GPI-anchor biosynthesis</keyword>
<evidence type="ECO:0000313" key="14">
    <source>
        <dbReference type="Proteomes" id="UP000663879"/>
    </source>
</evidence>
<keyword evidence="9 11" id="KW-1133">Transmembrane helix</keyword>
<feature type="transmembrane region" description="Helical" evidence="11">
    <location>
        <begin position="657"/>
        <end position="678"/>
    </location>
</feature>
<feature type="transmembrane region" description="Helical" evidence="11">
    <location>
        <begin position="708"/>
        <end position="726"/>
    </location>
</feature>
<evidence type="ECO:0000259" key="12">
    <source>
        <dbReference type="SMART" id="SM00731"/>
    </source>
</evidence>
<dbReference type="Pfam" id="PF22934">
    <property type="entry name" value="SPRTN_ZBD"/>
    <property type="match status" value="1"/>
</dbReference>
<feature type="transmembrane region" description="Helical" evidence="11">
    <location>
        <begin position="776"/>
        <end position="796"/>
    </location>
</feature>
<dbReference type="EC" id="2.4.1.-" evidence="11"/>
<evidence type="ECO:0000256" key="5">
    <source>
        <dbReference type="ARBA" id="ARBA00022676"/>
    </source>
</evidence>
<evidence type="ECO:0000256" key="6">
    <source>
        <dbReference type="ARBA" id="ARBA00022679"/>
    </source>
</evidence>
<dbReference type="Pfam" id="PF10263">
    <property type="entry name" value="SprT-like"/>
    <property type="match status" value="1"/>
</dbReference>
<evidence type="ECO:0000256" key="1">
    <source>
        <dbReference type="ARBA" id="ARBA00004477"/>
    </source>
</evidence>
<dbReference type="Proteomes" id="UP000663879">
    <property type="component" value="Unassembled WGS sequence"/>
</dbReference>
<dbReference type="SMART" id="SM00731">
    <property type="entry name" value="SprT"/>
    <property type="match status" value="1"/>
</dbReference>
<organism evidence="13 14">
    <name type="scientific">Brachionus calyciflorus</name>
    <dbReference type="NCBI Taxonomy" id="104777"/>
    <lineage>
        <taxon>Eukaryota</taxon>
        <taxon>Metazoa</taxon>
        <taxon>Spiralia</taxon>
        <taxon>Gnathifera</taxon>
        <taxon>Rotifera</taxon>
        <taxon>Eurotatoria</taxon>
        <taxon>Monogononta</taxon>
        <taxon>Pseudotrocha</taxon>
        <taxon>Ploima</taxon>
        <taxon>Brachionidae</taxon>
        <taxon>Brachionus</taxon>
    </lineage>
</organism>
<dbReference type="GO" id="GO:0031501">
    <property type="term" value="C:mannosyltransferase complex"/>
    <property type="evidence" value="ECO:0007669"/>
    <property type="project" value="TreeGrafter"/>
</dbReference>
<evidence type="ECO:0000256" key="10">
    <source>
        <dbReference type="ARBA" id="ARBA00023136"/>
    </source>
</evidence>
<evidence type="ECO:0000256" key="2">
    <source>
        <dbReference type="ARBA" id="ARBA00004687"/>
    </source>
</evidence>
<accession>A0A813WWP0</accession>
<dbReference type="UniPathway" id="UPA00196"/>
<feature type="transmembrane region" description="Helical" evidence="11">
    <location>
        <begin position="524"/>
        <end position="548"/>
    </location>
</feature>
<reference evidence="13" key="1">
    <citation type="submission" date="2021-02" db="EMBL/GenBank/DDBJ databases">
        <authorList>
            <person name="Nowell W R."/>
        </authorList>
    </citation>
    <scope>NUCLEOTIDE SEQUENCE</scope>
    <source>
        <strain evidence="13">Ploen Becks lab</strain>
    </source>
</reference>
<dbReference type="GO" id="GO:0006974">
    <property type="term" value="P:DNA damage response"/>
    <property type="evidence" value="ECO:0007669"/>
    <property type="project" value="UniProtKB-ARBA"/>
</dbReference>
<keyword evidence="10 11" id="KW-0472">Membrane</keyword>
<gene>
    <name evidence="13" type="ORF">OXX778_LOCUS9544</name>
</gene>
<dbReference type="EMBL" id="CAJNOC010001416">
    <property type="protein sequence ID" value="CAF0863187.1"/>
    <property type="molecule type" value="Genomic_DNA"/>
</dbReference>
<comment type="subcellular location">
    <subcellularLocation>
        <location evidence="1 11">Endoplasmic reticulum membrane</location>
        <topology evidence="1 11">Multi-pass membrane protein</topology>
    </subcellularLocation>
</comment>
<comment type="caution">
    <text evidence="13">The sequence shown here is derived from an EMBL/GenBank/DDBJ whole genome shotgun (WGS) entry which is preliminary data.</text>
</comment>
<evidence type="ECO:0000256" key="3">
    <source>
        <dbReference type="ARBA" id="ARBA00008698"/>
    </source>
</evidence>
<evidence type="ECO:0000256" key="7">
    <source>
        <dbReference type="ARBA" id="ARBA00022692"/>
    </source>
</evidence>
<keyword evidence="14" id="KW-1185">Reference proteome</keyword>
<dbReference type="GO" id="GO:0000009">
    <property type="term" value="F:alpha-1,6-mannosyltransferase activity"/>
    <property type="evidence" value="ECO:0007669"/>
    <property type="project" value="InterPro"/>
</dbReference>